<feature type="compositionally biased region" description="Basic and acidic residues" evidence="1">
    <location>
        <begin position="735"/>
        <end position="744"/>
    </location>
</feature>
<dbReference type="Pfam" id="PF01832">
    <property type="entry name" value="Glucosaminidase"/>
    <property type="match status" value="1"/>
</dbReference>
<dbReference type="Gene3D" id="2.30.30.40">
    <property type="entry name" value="SH3 Domains"/>
    <property type="match status" value="11"/>
</dbReference>
<dbReference type="PANTHER" id="PTHR34408">
    <property type="entry name" value="FAMILY PROTEIN, PUTATIVE-RELATED"/>
    <property type="match status" value="1"/>
</dbReference>
<feature type="domain" description="SH3b" evidence="3">
    <location>
        <begin position="120"/>
        <end position="185"/>
    </location>
</feature>
<protein>
    <recommendedName>
        <fullName evidence="3">SH3b domain-containing protein</fullName>
    </recommendedName>
</protein>
<feature type="domain" description="SH3b" evidence="3">
    <location>
        <begin position="36"/>
        <end position="101"/>
    </location>
</feature>
<dbReference type="Proteomes" id="UP000680279">
    <property type="component" value="Unassembled WGS sequence"/>
</dbReference>
<feature type="chain" id="PRO_5047086482" description="SH3b domain-containing protein" evidence="2">
    <location>
        <begin position="20"/>
        <end position="1135"/>
    </location>
</feature>
<evidence type="ECO:0000259" key="3">
    <source>
        <dbReference type="PROSITE" id="PS51781"/>
    </source>
</evidence>
<keyword evidence="5" id="KW-1185">Reference proteome</keyword>
<dbReference type="InterPro" id="IPR002901">
    <property type="entry name" value="MGlyc_endo_b_GlcNAc-like_dom"/>
</dbReference>
<gene>
    <name evidence="4" type="ORF">J1TS3_41480</name>
</gene>
<dbReference type="PROSITE" id="PS51781">
    <property type="entry name" value="SH3B"/>
    <property type="match status" value="11"/>
</dbReference>
<dbReference type="EMBL" id="BOQT01000024">
    <property type="protein sequence ID" value="GIN23014.1"/>
    <property type="molecule type" value="Genomic_DNA"/>
</dbReference>
<feature type="region of interest" description="Disordered" evidence="1">
    <location>
        <begin position="265"/>
        <end position="288"/>
    </location>
</feature>
<feature type="compositionally biased region" description="Low complexity" evidence="1">
    <location>
        <begin position="501"/>
        <end position="514"/>
    </location>
</feature>
<comment type="caution">
    <text evidence="4">The sequence shown here is derived from an EMBL/GenBank/DDBJ whole genome shotgun (WGS) entry which is preliminary data.</text>
</comment>
<organism evidence="4 5">
    <name type="scientific">Siminovitchia fordii</name>
    <dbReference type="NCBI Taxonomy" id="254759"/>
    <lineage>
        <taxon>Bacteria</taxon>
        <taxon>Bacillati</taxon>
        <taxon>Bacillota</taxon>
        <taxon>Bacilli</taxon>
        <taxon>Bacillales</taxon>
        <taxon>Bacillaceae</taxon>
        <taxon>Siminovitchia</taxon>
    </lineage>
</organism>
<feature type="signal peptide" evidence="2">
    <location>
        <begin position="1"/>
        <end position="19"/>
    </location>
</feature>
<dbReference type="RefSeq" id="WP_212963849.1">
    <property type="nucleotide sequence ID" value="NZ_BOQT01000024.1"/>
</dbReference>
<dbReference type="Gene3D" id="1.10.530.10">
    <property type="match status" value="1"/>
</dbReference>
<feature type="domain" description="SH3b" evidence="3">
    <location>
        <begin position="873"/>
        <end position="949"/>
    </location>
</feature>
<reference evidence="4 5" key="1">
    <citation type="submission" date="2021-03" db="EMBL/GenBank/DDBJ databases">
        <title>Antimicrobial resistance genes in bacteria isolated from Japanese honey, and their potential for conferring macrolide and lincosamide resistance in the American foulbrood pathogen Paenibacillus larvae.</title>
        <authorList>
            <person name="Okamoto M."/>
            <person name="Kumagai M."/>
            <person name="Kanamori H."/>
            <person name="Takamatsu D."/>
        </authorList>
    </citation>
    <scope>NUCLEOTIDE SEQUENCE [LARGE SCALE GENOMIC DNA]</scope>
    <source>
        <strain evidence="4 5">J1TS3</strain>
    </source>
</reference>
<feature type="compositionally biased region" description="Polar residues" evidence="1">
    <location>
        <begin position="265"/>
        <end position="284"/>
    </location>
</feature>
<sequence length="1135" mass="119101">MKKKIVIPGLCFAALSTVAFEEAVQAAEPPAIKAQVETKYVSVNQGSALNMRSSASASSSVVAKLPRGTKVSVQSESNGWSKVTVNGKSGYVSSQFLTSSSPARQPIAKDKVSVTKPSKAVTKYVSVNEGSALILRSSASQNGSVIARLSRGTKVSVQSESNGWAKVTANGKTGYVSGQFLSASAPAGKPAVNVKPTSQTASQKAVSKYINVNPGSSLNMRSSASTSGSIVARLQRGTKVTVQSESNGWARVKANGKTGYVSSQYLSSSKPSASTGTTKPSANPVTKYVKVDPGSSLNVRDKASTQGKVVSKLSSGAAVSVISESNGWARVKANGKTGYVSSQYLSSSKPSTSTGTTKPSAKPVTKYVKVDPGSSLNVRDKASTQGKVVSKLSSGTAVSVISESNGWARVKANGKTGYVSSQYLSSSKPSASTGTPKPSVKPVTKYVKVDSGSSLNVRDKASTQGKVISKLSSGTAVSVISESNGWAKVQANGKTGYVSSQYLSSSKPSTSTGTPKPPANPVTKYVKVDSGSSLNVRDKASTQGKVIGKLSSGTAVSVISESNGWARVKANGITGYVSAEFLSASASSSKPSTEKPSKTKIKYVNVNPGSILNMRSTASTNGRIVDRLTRGTAVTVESEANGWAKVKVNGKTGYVNSEFLSVSNADSEAAKPKTKYIVNSSLSGVTMYKSPSTNASKIINIAAGVAVEVYSEEGGWAKVKAYGSEGYIQSKFLFDTKPESKPESKPGSQPEDPTNQIKYVVVDPGSNLNMRSEPSTNASVITKLPNGTAVKYHSESGGWARVTANGKTGYVSSKYLSSGNAPGKVEDGSKTTEYSNYDLTLDEMVKIQMAANPQTDKQYATYIREDALKLNSGKSGTVIGGTWNVRSGAGTNFSSLGKVSTGSSLTILSSQKGKDGYTWYQVQYKTGWVTAKPEDVKYYLDPNNFINDPVKSLQFINLSKTANAQAAEINGKILTGKGILSGKAAAFIEAGKIHGVNEMYLISHALLETGNGKSQLANGVKVNGKTVYNMYGIGAYDGAALEKGAEFAYNAGWFTPEAAIIGGAQFIGKNYINAGQNTLYKMRWNPAAASKTGKATHQYATDIGWAVKQITQIHNLYMLVNSYTLVYDIPVYKKL</sequence>
<name>A0ABQ4KBA8_9BACI</name>
<feature type="domain" description="SH3b" evidence="3">
    <location>
        <begin position="363"/>
        <end position="428"/>
    </location>
</feature>
<evidence type="ECO:0000256" key="1">
    <source>
        <dbReference type="SAM" id="MobiDB-lite"/>
    </source>
</evidence>
<feature type="domain" description="SH3b" evidence="3">
    <location>
        <begin position="756"/>
        <end position="820"/>
    </location>
</feature>
<feature type="domain" description="SH3b" evidence="3">
    <location>
        <begin position="599"/>
        <end position="664"/>
    </location>
</feature>
<feature type="domain" description="SH3b" evidence="3">
    <location>
        <begin position="521"/>
        <end position="586"/>
    </location>
</feature>
<dbReference type="InterPro" id="IPR052354">
    <property type="entry name" value="Cell_Wall_Dynamics_Protein"/>
</dbReference>
<dbReference type="PANTHER" id="PTHR34408:SF1">
    <property type="entry name" value="GLYCOSYL HYDROLASE FAMILY 19 DOMAIN-CONTAINING PROTEIN HI_1415"/>
    <property type="match status" value="1"/>
</dbReference>
<feature type="domain" description="SH3b" evidence="3">
    <location>
        <begin position="673"/>
        <end position="737"/>
    </location>
</feature>
<dbReference type="Pfam" id="PF08239">
    <property type="entry name" value="SH3_3"/>
    <property type="match status" value="11"/>
</dbReference>
<feature type="domain" description="SH3b" evidence="3">
    <location>
        <begin position="284"/>
        <end position="349"/>
    </location>
</feature>
<keyword evidence="2" id="KW-0732">Signal</keyword>
<feature type="region of interest" description="Disordered" evidence="1">
    <location>
        <begin position="735"/>
        <end position="756"/>
    </location>
</feature>
<accession>A0ABQ4KBA8</accession>
<evidence type="ECO:0000313" key="5">
    <source>
        <dbReference type="Proteomes" id="UP000680279"/>
    </source>
</evidence>
<feature type="region of interest" description="Disordered" evidence="1">
    <location>
        <begin position="343"/>
        <end position="364"/>
    </location>
</feature>
<feature type="domain" description="SH3b" evidence="3">
    <location>
        <begin position="442"/>
        <end position="507"/>
    </location>
</feature>
<evidence type="ECO:0000313" key="4">
    <source>
        <dbReference type="EMBL" id="GIN23014.1"/>
    </source>
</evidence>
<feature type="region of interest" description="Disordered" evidence="1">
    <location>
        <begin position="501"/>
        <end position="521"/>
    </location>
</feature>
<dbReference type="SMART" id="SM00287">
    <property type="entry name" value="SH3b"/>
    <property type="match status" value="11"/>
</dbReference>
<proteinExistence type="predicted"/>
<dbReference type="SMART" id="SM00047">
    <property type="entry name" value="LYZ2"/>
    <property type="match status" value="1"/>
</dbReference>
<dbReference type="InterPro" id="IPR003646">
    <property type="entry name" value="SH3-like_bac-type"/>
</dbReference>
<evidence type="ECO:0000256" key="2">
    <source>
        <dbReference type="SAM" id="SignalP"/>
    </source>
</evidence>
<feature type="domain" description="SH3b" evidence="3">
    <location>
        <begin position="205"/>
        <end position="270"/>
    </location>
</feature>
<feature type="compositionally biased region" description="Low complexity" evidence="1">
    <location>
        <begin position="343"/>
        <end position="360"/>
    </location>
</feature>